<dbReference type="InterPro" id="IPR036569">
    <property type="entry name" value="RpiB_LacA_LacB_sf"/>
</dbReference>
<protein>
    <submittedName>
        <fullName evidence="1">Sugar phosphate isomerase</fullName>
    </submittedName>
</protein>
<feature type="non-terminal residue" evidence="1">
    <location>
        <position position="1"/>
    </location>
</feature>
<dbReference type="OrthoDB" id="2106730at2759"/>
<accession>A0A9Q0ML24</accession>
<dbReference type="Proteomes" id="UP001151699">
    <property type="component" value="Unassembled WGS sequence"/>
</dbReference>
<dbReference type="InterPro" id="IPR003500">
    <property type="entry name" value="RpiB_LacA_LacB"/>
</dbReference>
<keyword evidence="1" id="KW-0413">Isomerase</keyword>
<dbReference type="GO" id="GO:0005975">
    <property type="term" value="P:carbohydrate metabolic process"/>
    <property type="evidence" value="ECO:0007669"/>
    <property type="project" value="InterPro"/>
</dbReference>
<feature type="non-terminal residue" evidence="1">
    <location>
        <position position="74"/>
    </location>
</feature>
<keyword evidence="2" id="KW-1185">Reference proteome</keyword>
<dbReference type="SUPFAM" id="SSF89623">
    <property type="entry name" value="Ribose/Galactose isomerase RpiB/AlsB"/>
    <property type="match status" value="1"/>
</dbReference>
<comment type="caution">
    <text evidence="1">The sequence shown here is derived from an EMBL/GenBank/DDBJ whole genome shotgun (WGS) entry which is preliminary data.</text>
</comment>
<proteinExistence type="predicted"/>
<dbReference type="EMBL" id="WJQU01003896">
    <property type="protein sequence ID" value="KAJ6621263.1"/>
    <property type="molecule type" value="Genomic_DNA"/>
</dbReference>
<sequence length="74" mass="8101">TVDYPDYSKKVVDGILENRAPLGILICGTGIERSRAHNDANIIVLGAKIPNEELACQMVDKFLTTKFEGGRHST</sequence>
<organism evidence="1 2">
    <name type="scientific">Pseudolycoriella hygida</name>
    <dbReference type="NCBI Taxonomy" id="35572"/>
    <lineage>
        <taxon>Eukaryota</taxon>
        <taxon>Metazoa</taxon>
        <taxon>Ecdysozoa</taxon>
        <taxon>Arthropoda</taxon>
        <taxon>Hexapoda</taxon>
        <taxon>Insecta</taxon>
        <taxon>Pterygota</taxon>
        <taxon>Neoptera</taxon>
        <taxon>Endopterygota</taxon>
        <taxon>Diptera</taxon>
        <taxon>Nematocera</taxon>
        <taxon>Sciaroidea</taxon>
        <taxon>Sciaridae</taxon>
        <taxon>Pseudolycoriella</taxon>
    </lineage>
</organism>
<evidence type="ECO:0000313" key="2">
    <source>
        <dbReference type="Proteomes" id="UP001151699"/>
    </source>
</evidence>
<name>A0A9Q0ML24_9DIPT</name>
<dbReference type="Pfam" id="PF02502">
    <property type="entry name" value="LacAB_rpiB"/>
    <property type="match status" value="2"/>
</dbReference>
<dbReference type="GO" id="GO:0016853">
    <property type="term" value="F:isomerase activity"/>
    <property type="evidence" value="ECO:0007669"/>
    <property type="project" value="UniProtKB-KW"/>
</dbReference>
<evidence type="ECO:0000313" key="1">
    <source>
        <dbReference type="EMBL" id="KAJ6621263.1"/>
    </source>
</evidence>
<reference evidence="1" key="1">
    <citation type="submission" date="2022-07" db="EMBL/GenBank/DDBJ databases">
        <authorList>
            <person name="Trinca V."/>
            <person name="Uliana J.V.C."/>
            <person name="Torres T.T."/>
            <person name="Ward R.J."/>
            <person name="Monesi N."/>
        </authorList>
    </citation>
    <scope>NUCLEOTIDE SEQUENCE</scope>
    <source>
        <strain evidence="1">HSMRA1968</strain>
        <tissue evidence="1">Whole embryos</tissue>
    </source>
</reference>
<gene>
    <name evidence="1" type="ORF">Bhyg_17876</name>
</gene>
<dbReference type="Gene3D" id="3.40.1400.10">
    <property type="entry name" value="Sugar-phosphate isomerase, RpiB/LacA/LacB"/>
    <property type="match status" value="2"/>
</dbReference>
<dbReference type="AlphaFoldDB" id="A0A9Q0ML24"/>